<dbReference type="RefSeq" id="WP_284371693.1">
    <property type="nucleotide sequence ID" value="NZ_BSNJ01000003.1"/>
</dbReference>
<evidence type="ECO:0000313" key="2">
    <source>
        <dbReference type="EMBL" id="GLQ20804.1"/>
    </source>
</evidence>
<dbReference type="Gene3D" id="3.30.310.70">
    <property type="entry name" value="TT1751-like domain"/>
    <property type="match status" value="1"/>
</dbReference>
<dbReference type="PANTHER" id="PTHR38342:SF2">
    <property type="entry name" value="INNER MEMBRANE OR EXPORTED"/>
    <property type="match status" value="1"/>
</dbReference>
<name>A0ABQ5V278_9PROT</name>
<proteinExistence type="predicted"/>
<dbReference type="EMBL" id="BSNJ01000003">
    <property type="protein sequence ID" value="GLQ20804.1"/>
    <property type="molecule type" value="Genomic_DNA"/>
</dbReference>
<accession>A0ABQ5V278</accession>
<dbReference type="PANTHER" id="PTHR38342">
    <property type="entry name" value="SLR5037 PROTEIN"/>
    <property type="match status" value="1"/>
</dbReference>
<keyword evidence="3" id="KW-1185">Reference proteome</keyword>
<evidence type="ECO:0000313" key="3">
    <source>
        <dbReference type="Proteomes" id="UP001161390"/>
    </source>
</evidence>
<feature type="domain" description="DUF302" evidence="1">
    <location>
        <begin position="66"/>
        <end position="126"/>
    </location>
</feature>
<dbReference type="Pfam" id="PF03625">
    <property type="entry name" value="DUF302"/>
    <property type="match status" value="1"/>
</dbReference>
<dbReference type="CDD" id="cd14797">
    <property type="entry name" value="DUF302"/>
    <property type="match status" value="1"/>
</dbReference>
<dbReference type="Proteomes" id="UP001161390">
    <property type="component" value="Unassembled WGS sequence"/>
</dbReference>
<comment type="caution">
    <text evidence="2">The sequence shown here is derived from an EMBL/GenBank/DDBJ whole genome shotgun (WGS) entry which is preliminary data.</text>
</comment>
<dbReference type="PROSITE" id="PS51257">
    <property type="entry name" value="PROKAR_LIPOPROTEIN"/>
    <property type="match status" value="1"/>
</dbReference>
<sequence length="169" mass="18038">MIRTTTLALTAITLAACASTETVYSAELSMTPERHTVYVSDDGFAAVEARLRDAIADRPLTLFTVVDHGEGARNAGMPIGQSKLFLVGNPEVGTPFMIADPQLGLDLPLKILIHDAPDGTHLAYSHPGEAAQRHGVRADVTPQIDRIHDVMDGLLTEAAGTTVRIINES</sequence>
<reference evidence="2" key="2">
    <citation type="submission" date="2023-01" db="EMBL/GenBank/DDBJ databases">
        <title>Draft genome sequence of Algimonas porphyrae strain NBRC 108216.</title>
        <authorList>
            <person name="Sun Q."/>
            <person name="Mori K."/>
        </authorList>
    </citation>
    <scope>NUCLEOTIDE SEQUENCE</scope>
    <source>
        <strain evidence="2">NBRC 108216</strain>
    </source>
</reference>
<dbReference type="InterPro" id="IPR005180">
    <property type="entry name" value="DUF302"/>
</dbReference>
<gene>
    <name evidence="2" type="ORF">GCM10007854_17590</name>
</gene>
<evidence type="ECO:0000259" key="1">
    <source>
        <dbReference type="Pfam" id="PF03625"/>
    </source>
</evidence>
<reference evidence="2" key="1">
    <citation type="journal article" date="2014" name="Int. J. Syst. Evol. Microbiol.">
        <title>Complete genome of a new Firmicutes species belonging to the dominant human colonic microbiota ('Ruminococcus bicirculans') reveals two chromosomes and a selective capacity to utilize plant glucans.</title>
        <authorList>
            <consortium name="NISC Comparative Sequencing Program"/>
            <person name="Wegmann U."/>
            <person name="Louis P."/>
            <person name="Goesmann A."/>
            <person name="Henrissat B."/>
            <person name="Duncan S.H."/>
            <person name="Flint H.J."/>
        </authorList>
    </citation>
    <scope>NUCLEOTIDE SEQUENCE</scope>
    <source>
        <strain evidence="2">NBRC 108216</strain>
    </source>
</reference>
<organism evidence="2 3">
    <name type="scientific">Algimonas porphyrae</name>
    <dbReference type="NCBI Taxonomy" id="1128113"/>
    <lineage>
        <taxon>Bacteria</taxon>
        <taxon>Pseudomonadati</taxon>
        <taxon>Pseudomonadota</taxon>
        <taxon>Alphaproteobacteria</taxon>
        <taxon>Maricaulales</taxon>
        <taxon>Robiginitomaculaceae</taxon>
        <taxon>Algimonas</taxon>
    </lineage>
</organism>
<protein>
    <recommendedName>
        <fullName evidence="1">DUF302 domain-containing protein</fullName>
    </recommendedName>
</protein>
<dbReference type="InterPro" id="IPR035923">
    <property type="entry name" value="TT1751-like_sf"/>
</dbReference>
<dbReference type="SUPFAM" id="SSF103247">
    <property type="entry name" value="TT1751-like"/>
    <property type="match status" value="1"/>
</dbReference>